<dbReference type="Gene3D" id="3.30.1330.60">
    <property type="entry name" value="OmpA-like domain"/>
    <property type="match status" value="1"/>
</dbReference>
<dbReference type="Proteomes" id="UP001356308">
    <property type="component" value="Unassembled WGS sequence"/>
</dbReference>
<reference evidence="6 7" key="1">
    <citation type="submission" date="2024-01" db="EMBL/GenBank/DDBJ databases">
        <title>Maribacter spp. originated from different algae showed divergent polysaccharides utilization ability.</title>
        <authorList>
            <person name="Wang H."/>
            <person name="Wu Y."/>
        </authorList>
    </citation>
    <scope>NUCLEOTIDE SEQUENCE [LARGE SCALE GENOMIC DNA]</scope>
    <source>
        <strain evidence="6 7">PR1</strain>
    </source>
</reference>
<dbReference type="RefSeq" id="WP_272649519.1">
    <property type="nucleotide sequence ID" value="NZ_JAZDDG010000001.1"/>
</dbReference>
<protein>
    <submittedName>
        <fullName evidence="6">OmpA family protein</fullName>
    </submittedName>
</protein>
<keyword evidence="2 4" id="KW-0472">Membrane</keyword>
<dbReference type="SUPFAM" id="SSF103088">
    <property type="entry name" value="OmpA-like"/>
    <property type="match status" value="1"/>
</dbReference>
<evidence type="ECO:0000256" key="4">
    <source>
        <dbReference type="PROSITE-ProRule" id="PRU00473"/>
    </source>
</evidence>
<evidence type="ECO:0000256" key="3">
    <source>
        <dbReference type="ARBA" id="ARBA00023237"/>
    </source>
</evidence>
<dbReference type="EMBL" id="JAZDDG010000001">
    <property type="protein sequence ID" value="MEE1974687.1"/>
    <property type="molecule type" value="Genomic_DNA"/>
</dbReference>
<evidence type="ECO:0000313" key="6">
    <source>
        <dbReference type="EMBL" id="MEE1974687.1"/>
    </source>
</evidence>
<accession>A0ABU7IP00</accession>
<evidence type="ECO:0000259" key="5">
    <source>
        <dbReference type="PROSITE" id="PS51123"/>
    </source>
</evidence>
<dbReference type="InterPro" id="IPR050330">
    <property type="entry name" value="Bact_OuterMem_StrucFunc"/>
</dbReference>
<comment type="caution">
    <text evidence="6">The sequence shown here is derived from an EMBL/GenBank/DDBJ whole genome shotgun (WGS) entry which is preliminary data.</text>
</comment>
<dbReference type="PANTHER" id="PTHR30329">
    <property type="entry name" value="STATOR ELEMENT OF FLAGELLAR MOTOR COMPLEX"/>
    <property type="match status" value="1"/>
</dbReference>
<evidence type="ECO:0000313" key="7">
    <source>
        <dbReference type="Proteomes" id="UP001356308"/>
    </source>
</evidence>
<keyword evidence="7" id="KW-1185">Reference proteome</keyword>
<dbReference type="SUPFAM" id="SSF48452">
    <property type="entry name" value="TPR-like"/>
    <property type="match status" value="1"/>
</dbReference>
<sequence length="639" mass="71976">MKVKELIFLLIVVLPGILLSQGKSSKGDNYFYGYQYEKAIEEYKKEERKGPLTNRQVLNLADSYFKVGSYGNAAELYQEINKNDTIMNVHQFNQLLQSLSKSSSKDRVKTFLHSKSPLLANELMDNAEFNFEILEDGVMEANDLNIENLTINSPQTDFSPAFYKNKILFSSSRPLDSKAVYAPSGESYLDIYEVTINETGAAGNPSVFNKIPSSKFHKSTPFYSKKSESFFYILSNTQGNEMAFDEEGKNALALGTVSNSGQFRFLLKNLSTSFYYPFYDDETDRLYFAANFDDSYGGTDLYYVSTNSGQIMSAPVNLGPRINSPGNEIAPYLFNGSLYFSSDVFYGLGGMDIYKSRIQDRDVYGIPVNLGNGINSKEDDFGLIIKQENEEYTGFFASNRKGGKGKDDIYSFQMNNPPGLKTFALRGRVVDVSSNLGIAKAQIKLLSDNGDLLKELYTNDDGNFTVEVPWVNQITIQSGKGEFSEYSKNYTGKELEEIQKQSYNIELLKLVDLLTEAEGKNVIKLKKFFFAKNKSDINPEVSTELDKVVEAVKSFPDLKIRIETHTDSRGYASTNKKLSQQRSDAIKNYLLSKNVPEENIIESVGYGEEKITNNCTDGVYCLNFLHKQNERTLIEVVSE</sequence>
<evidence type="ECO:0000256" key="1">
    <source>
        <dbReference type="ARBA" id="ARBA00004442"/>
    </source>
</evidence>
<organism evidence="6 7">
    <name type="scientific">Maribacter cobaltidurans</name>
    <dbReference type="NCBI Taxonomy" id="1178778"/>
    <lineage>
        <taxon>Bacteria</taxon>
        <taxon>Pseudomonadati</taxon>
        <taxon>Bacteroidota</taxon>
        <taxon>Flavobacteriia</taxon>
        <taxon>Flavobacteriales</taxon>
        <taxon>Flavobacteriaceae</taxon>
        <taxon>Maribacter</taxon>
    </lineage>
</organism>
<dbReference type="PROSITE" id="PS51123">
    <property type="entry name" value="OMPA_2"/>
    <property type="match status" value="1"/>
</dbReference>
<feature type="domain" description="OmpA-like" evidence="5">
    <location>
        <begin position="518"/>
        <end position="639"/>
    </location>
</feature>
<comment type="subcellular location">
    <subcellularLocation>
        <location evidence="1">Cell outer membrane</location>
    </subcellularLocation>
</comment>
<dbReference type="InterPro" id="IPR036737">
    <property type="entry name" value="OmpA-like_sf"/>
</dbReference>
<proteinExistence type="predicted"/>
<dbReference type="InterPro" id="IPR011990">
    <property type="entry name" value="TPR-like_helical_dom_sf"/>
</dbReference>
<dbReference type="Pfam" id="PF00691">
    <property type="entry name" value="OmpA"/>
    <property type="match status" value="1"/>
</dbReference>
<dbReference type="InterPro" id="IPR006665">
    <property type="entry name" value="OmpA-like"/>
</dbReference>
<dbReference type="InterPro" id="IPR006664">
    <property type="entry name" value="OMP_bac"/>
</dbReference>
<dbReference type="PRINTS" id="PR01021">
    <property type="entry name" value="OMPADOMAIN"/>
</dbReference>
<name>A0ABU7IP00_9FLAO</name>
<dbReference type="CDD" id="cd07185">
    <property type="entry name" value="OmpA_C-like"/>
    <property type="match status" value="1"/>
</dbReference>
<keyword evidence="3" id="KW-0998">Cell outer membrane</keyword>
<evidence type="ECO:0000256" key="2">
    <source>
        <dbReference type="ARBA" id="ARBA00023136"/>
    </source>
</evidence>
<gene>
    <name evidence="6" type="ORF">V1I91_01305</name>
</gene>
<dbReference type="PANTHER" id="PTHR30329:SF21">
    <property type="entry name" value="LIPOPROTEIN YIAD-RELATED"/>
    <property type="match status" value="1"/>
</dbReference>